<name>A0A0B6XX48_9EUPU</name>
<protein>
    <recommendedName>
        <fullName evidence="3">UspA domain-containing protein</fullName>
    </recommendedName>
</protein>
<dbReference type="EMBL" id="HACG01001772">
    <property type="protein sequence ID" value="CEK48637.1"/>
    <property type="molecule type" value="Transcribed_RNA"/>
</dbReference>
<evidence type="ECO:0000313" key="2">
    <source>
        <dbReference type="EMBL" id="CEK48637.1"/>
    </source>
</evidence>
<reference evidence="2" key="1">
    <citation type="submission" date="2014-12" db="EMBL/GenBank/DDBJ databases">
        <title>Insight into the proteome of Arion vulgaris.</title>
        <authorList>
            <person name="Aradska J."/>
            <person name="Bulat T."/>
            <person name="Smidak R."/>
            <person name="Sarate P."/>
            <person name="Gangsoo J."/>
            <person name="Sialana F."/>
            <person name="Bilban M."/>
            <person name="Lubec G."/>
        </authorList>
    </citation>
    <scope>NUCLEOTIDE SEQUENCE</scope>
    <source>
        <tissue evidence="2">Skin</tissue>
    </source>
</reference>
<accession>A0A0B6XX48</accession>
<evidence type="ECO:0008006" key="3">
    <source>
        <dbReference type="Google" id="ProtNLM"/>
    </source>
</evidence>
<proteinExistence type="predicted"/>
<organism evidence="2">
    <name type="scientific">Arion vulgaris</name>
    <dbReference type="NCBI Taxonomy" id="1028688"/>
    <lineage>
        <taxon>Eukaryota</taxon>
        <taxon>Metazoa</taxon>
        <taxon>Spiralia</taxon>
        <taxon>Lophotrochozoa</taxon>
        <taxon>Mollusca</taxon>
        <taxon>Gastropoda</taxon>
        <taxon>Heterobranchia</taxon>
        <taxon>Euthyneura</taxon>
        <taxon>Panpulmonata</taxon>
        <taxon>Eupulmonata</taxon>
        <taxon>Stylommatophora</taxon>
        <taxon>Helicina</taxon>
        <taxon>Arionoidea</taxon>
        <taxon>Arionidae</taxon>
        <taxon>Arion</taxon>
    </lineage>
</organism>
<evidence type="ECO:0000256" key="1">
    <source>
        <dbReference type="SAM" id="MobiDB-lite"/>
    </source>
</evidence>
<sequence>MALNTRNDMSQFRAIVLVAVDDSEPAEFAFRWYRDYIHRPDYFTVLLYCSDNDADIKGSESRRGSSDSHKSHRTDNVRSVHGVKELSAGMKKVEDTFGRYMEINGVTCHCS</sequence>
<feature type="region of interest" description="Disordered" evidence="1">
    <location>
        <begin position="57"/>
        <end position="78"/>
    </location>
</feature>
<feature type="non-terminal residue" evidence="2">
    <location>
        <position position="111"/>
    </location>
</feature>
<dbReference type="AlphaFoldDB" id="A0A0B6XX48"/>
<gene>
    <name evidence="2" type="primary">ORF4703</name>
</gene>